<name>A0ABT3XY45_9FLAO</name>
<organism evidence="1 2">
    <name type="scientific">Chryseobacterium luquanense</name>
    <dbReference type="NCBI Taxonomy" id="2983766"/>
    <lineage>
        <taxon>Bacteria</taxon>
        <taxon>Pseudomonadati</taxon>
        <taxon>Bacteroidota</taxon>
        <taxon>Flavobacteriia</taxon>
        <taxon>Flavobacteriales</taxon>
        <taxon>Weeksellaceae</taxon>
        <taxon>Chryseobacterium group</taxon>
        <taxon>Chryseobacterium</taxon>
    </lineage>
</organism>
<gene>
    <name evidence="1" type="ORF">OEA66_00165</name>
</gene>
<accession>A0ABT3XY45</accession>
<keyword evidence="2" id="KW-1185">Reference proteome</keyword>
<comment type="caution">
    <text evidence="1">The sequence shown here is derived from an EMBL/GenBank/DDBJ whole genome shotgun (WGS) entry which is preliminary data.</text>
</comment>
<protein>
    <submittedName>
        <fullName evidence="1">Uncharacterized protein</fullName>
    </submittedName>
</protein>
<proteinExistence type="predicted"/>
<evidence type="ECO:0000313" key="2">
    <source>
        <dbReference type="Proteomes" id="UP001070176"/>
    </source>
</evidence>
<evidence type="ECO:0000313" key="1">
    <source>
        <dbReference type="EMBL" id="MCX8530762.1"/>
    </source>
</evidence>
<reference evidence="1" key="1">
    <citation type="submission" date="2022-10" db="EMBL/GenBank/DDBJ databases">
        <title>Chryseobacterium sp. nov., a novel bacterial species.</title>
        <authorList>
            <person name="Cao Y."/>
        </authorList>
    </citation>
    <scope>NUCLEOTIDE SEQUENCE</scope>
    <source>
        <strain evidence="1">KC 927</strain>
    </source>
</reference>
<sequence>MDTEAKNLYLGVPVFVQFTSGKKWHYRLGSYFAFLLKPEFQGIVSDGYIRNRGSKGEKVIISSATFDFSDKIKKVRLWSVRRDQQGYLREIFFRSESSVGTGIGISIIIYRQECILAVKSKS</sequence>
<dbReference type="Proteomes" id="UP001070176">
    <property type="component" value="Unassembled WGS sequence"/>
</dbReference>
<dbReference type="EMBL" id="JAOVZV010000001">
    <property type="protein sequence ID" value="MCX8530762.1"/>
    <property type="molecule type" value="Genomic_DNA"/>
</dbReference>
<dbReference type="RefSeq" id="WP_267279446.1">
    <property type="nucleotide sequence ID" value="NZ_JAOVZV010000001.1"/>
</dbReference>